<dbReference type="Proteomes" id="UP000001075">
    <property type="component" value="Unassembled WGS sequence"/>
</dbReference>
<evidence type="ECO:0000313" key="4">
    <source>
        <dbReference type="Proteomes" id="UP000001075"/>
    </source>
</evidence>
<evidence type="ECO:0000313" key="3">
    <source>
        <dbReference type="EMBL" id="EGW10255.1"/>
    </source>
</evidence>
<sequence length="737" mass="83270">SAMLPLIASGLFLAAICLLVLGVNLWVLLDHFLKIDVPPSIPQRTRFRILHYAFHLTVTWEEYFHTFDFSFPRSNLHFLVWPPFVPLLSLGVRSSVPISTQAQTLKASIWLCQGTADSYHTLCCFLARETDSVLLAVGYRKLPEHPHPVGLQDCLCASIHFLKSLKTYGVDPSRVVICGESIGGSAAASILQILLGRLDLPKIRAQVLIYPILQAINFQLPSHLQNQNVPFLTRDLMITCILNYFSIDPSWKDVILTGSYIPQDTWMKYRKWLGSDNIPQRFGNKIQQPEFPGPFNKSAYPELKDFLDIKISPLVADNEVIAQLPEALLVSIHWDVLRDDILLYKKHLEDQGVPVTWYHVEDGFHGCLLLFDKKIFSFPCCWNIINAVGNILEKMNICSMPGFVCLVQDCIVSKESHGVFVKDLHFGTIPVRLFQPKAASSKPRRGIIFLHGGGAVLGSLDPQSLLGFSFLHYKIKPCIRYRKLPYYHHPYILYDCLNASIHFLKSLNAYGVDPSRVVLCGDSIGAAAVAIVTQNLVGRADLPKIRAQVLLYPVLQALYFQFPSNLQNANVPFLTKDFMMTCVCKYMSIDPSWKDAMLTGACMPPSTWKKYEKWLSPDNIPKMFRSEYQQPQSPAPFNEAAYLETKHTMSVDASPLLAEDKVIAQVPEAFLVTLQWDILRDDALLYKKRLEDQGVPVTWYHVADGFHGCIILFDKKFFSFPCALNIVNAVVSYIKGL</sequence>
<accession>G3IGW4</accession>
<dbReference type="InterPro" id="IPR029058">
    <property type="entry name" value="AB_hydrolase_fold"/>
</dbReference>
<feature type="domain" description="Alpha/beta hydrolase fold-3" evidence="2">
    <location>
        <begin position="447"/>
        <end position="596"/>
    </location>
</feature>
<name>G3IGW4_CRIGR</name>
<dbReference type="InterPro" id="IPR013094">
    <property type="entry name" value="AB_hydrolase_3"/>
</dbReference>
<dbReference type="PANTHER" id="PTHR48081:SF32">
    <property type="entry name" value="ALPHA_BETA HYDROLASE FOLD-3 DOMAIN-CONTAINING PROTEIN"/>
    <property type="match status" value="1"/>
</dbReference>
<dbReference type="SUPFAM" id="SSF53474">
    <property type="entry name" value="alpha/beta-Hydrolases"/>
    <property type="match status" value="2"/>
</dbReference>
<evidence type="ECO:0000256" key="1">
    <source>
        <dbReference type="ARBA" id="ARBA00022801"/>
    </source>
</evidence>
<reference evidence="4" key="1">
    <citation type="journal article" date="2011" name="Nat. Biotechnol.">
        <title>The genomic sequence of the Chinese hamster ovary (CHO)-K1 cell line.</title>
        <authorList>
            <person name="Xu X."/>
            <person name="Nagarajan H."/>
            <person name="Lewis N.E."/>
            <person name="Pan S."/>
            <person name="Cai Z."/>
            <person name="Liu X."/>
            <person name="Chen W."/>
            <person name="Xie M."/>
            <person name="Wang W."/>
            <person name="Hammond S."/>
            <person name="Andersen M.R."/>
            <person name="Neff N."/>
            <person name="Passarelli B."/>
            <person name="Koh W."/>
            <person name="Fan H.C."/>
            <person name="Wang J."/>
            <person name="Gui Y."/>
            <person name="Lee K.H."/>
            <person name="Betenbaugh M.J."/>
            <person name="Quake S.R."/>
            <person name="Famili I."/>
            <person name="Palsson B.O."/>
            <person name="Wang J."/>
        </authorList>
    </citation>
    <scope>NUCLEOTIDE SEQUENCE [LARGE SCALE GENOMIC DNA]</scope>
    <source>
        <strain evidence="4">CHO K1 cell line</strain>
    </source>
</reference>
<evidence type="ECO:0000259" key="2">
    <source>
        <dbReference type="Pfam" id="PF07859"/>
    </source>
</evidence>
<dbReference type="InParanoid" id="G3IGW4"/>
<dbReference type="EMBL" id="JH002651">
    <property type="protein sequence ID" value="EGW10255.1"/>
    <property type="molecule type" value="Genomic_DNA"/>
</dbReference>
<feature type="domain" description="Alpha/beta hydrolase fold-3" evidence="2">
    <location>
        <begin position="303"/>
        <end position="368"/>
    </location>
</feature>
<keyword evidence="1" id="KW-0378">Hydrolase</keyword>
<dbReference type="GO" id="GO:0016787">
    <property type="term" value="F:hydrolase activity"/>
    <property type="evidence" value="ECO:0007669"/>
    <property type="project" value="UniProtKB-KW"/>
</dbReference>
<proteinExistence type="predicted"/>
<protein>
    <submittedName>
        <fullName evidence="3">Arylacetamide deacetylase-like 4</fullName>
    </submittedName>
</protein>
<gene>
    <name evidence="3" type="ORF">I79_023041</name>
</gene>
<feature type="domain" description="Alpha/beta hydrolase fold-3" evidence="2">
    <location>
        <begin position="112"/>
        <end position="251"/>
    </location>
</feature>
<organism evidence="3 4">
    <name type="scientific">Cricetulus griseus</name>
    <name type="common">Chinese hamster</name>
    <name type="synonym">Cricetulus barabensis griseus</name>
    <dbReference type="NCBI Taxonomy" id="10029"/>
    <lineage>
        <taxon>Eukaryota</taxon>
        <taxon>Metazoa</taxon>
        <taxon>Chordata</taxon>
        <taxon>Craniata</taxon>
        <taxon>Vertebrata</taxon>
        <taxon>Euteleostomi</taxon>
        <taxon>Mammalia</taxon>
        <taxon>Eutheria</taxon>
        <taxon>Euarchontoglires</taxon>
        <taxon>Glires</taxon>
        <taxon>Rodentia</taxon>
        <taxon>Myomorpha</taxon>
        <taxon>Muroidea</taxon>
        <taxon>Cricetidae</taxon>
        <taxon>Cricetinae</taxon>
        <taxon>Cricetulus</taxon>
    </lineage>
</organism>
<feature type="non-terminal residue" evidence="3">
    <location>
        <position position="1"/>
    </location>
</feature>
<feature type="domain" description="Alpha/beta hydrolase fold-3" evidence="2">
    <location>
        <begin position="639"/>
        <end position="710"/>
    </location>
</feature>
<dbReference type="STRING" id="10029.G3IGW4"/>
<dbReference type="Gene3D" id="3.40.50.1820">
    <property type="entry name" value="alpha/beta hydrolase"/>
    <property type="match status" value="2"/>
</dbReference>
<dbReference type="AlphaFoldDB" id="G3IGW4"/>
<dbReference type="PANTHER" id="PTHR48081">
    <property type="entry name" value="AB HYDROLASE SUPERFAMILY PROTEIN C4A8.06C"/>
    <property type="match status" value="1"/>
</dbReference>
<dbReference type="InterPro" id="IPR050300">
    <property type="entry name" value="GDXG_lipolytic_enzyme"/>
</dbReference>
<dbReference type="Pfam" id="PF07859">
    <property type="entry name" value="Abhydrolase_3"/>
    <property type="match status" value="4"/>
</dbReference>